<name>A0A1N6YEU8_9GAMM</name>
<dbReference type="Pfam" id="PF00467">
    <property type="entry name" value="KOW"/>
    <property type="match status" value="1"/>
</dbReference>
<feature type="domain" description="NusG-like N-terminal" evidence="8">
    <location>
        <begin position="10"/>
        <end position="128"/>
    </location>
</feature>
<keyword evidence="3 5" id="KW-0805">Transcription regulation</keyword>
<keyword evidence="1 5" id="KW-0806">Transcription termination</keyword>
<dbReference type="PANTHER" id="PTHR30265">
    <property type="entry name" value="RHO-INTERACTING TRANSCRIPTION TERMINATION FACTOR NUSG"/>
    <property type="match status" value="1"/>
</dbReference>
<evidence type="ECO:0000256" key="1">
    <source>
        <dbReference type="ARBA" id="ARBA00022472"/>
    </source>
</evidence>
<dbReference type="InterPro" id="IPR036735">
    <property type="entry name" value="NGN_dom_sf"/>
</dbReference>
<accession>A0A1N6YEU8</accession>
<dbReference type="Pfam" id="PF02357">
    <property type="entry name" value="NusG"/>
    <property type="match status" value="1"/>
</dbReference>
<dbReference type="GO" id="GO:0005829">
    <property type="term" value="C:cytosol"/>
    <property type="evidence" value="ECO:0007669"/>
    <property type="project" value="UniProtKB-ARBA"/>
</dbReference>
<dbReference type="InterPro" id="IPR008991">
    <property type="entry name" value="Translation_prot_SH3-like_sf"/>
</dbReference>
<dbReference type="SUPFAM" id="SSF50104">
    <property type="entry name" value="Translation proteins SH3-like domain"/>
    <property type="match status" value="1"/>
</dbReference>
<dbReference type="InterPro" id="IPR005824">
    <property type="entry name" value="KOW"/>
</dbReference>
<keyword evidence="2 5" id="KW-0889">Transcription antitermination</keyword>
<evidence type="ECO:0000256" key="5">
    <source>
        <dbReference type="HAMAP-Rule" id="MF_00948"/>
    </source>
</evidence>
<dbReference type="InterPro" id="IPR047050">
    <property type="entry name" value="NGN"/>
</dbReference>
<comment type="function">
    <text evidence="5 7">Participates in transcription elongation, termination and antitermination.</text>
</comment>
<feature type="domain" description="KOW" evidence="9">
    <location>
        <begin position="140"/>
        <end position="167"/>
    </location>
</feature>
<dbReference type="NCBIfam" id="TIGR00922">
    <property type="entry name" value="nusG"/>
    <property type="match status" value="1"/>
</dbReference>
<evidence type="ECO:0000256" key="4">
    <source>
        <dbReference type="ARBA" id="ARBA00023163"/>
    </source>
</evidence>
<dbReference type="AlphaFoldDB" id="A0A1N6YEU8"/>
<dbReference type="CDD" id="cd09891">
    <property type="entry name" value="NGN_Bact_1"/>
    <property type="match status" value="1"/>
</dbReference>
<dbReference type="Proteomes" id="UP000241788">
    <property type="component" value="Unassembled WGS sequence"/>
</dbReference>
<dbReference type="InterPro" id="IPR001062">
    <property type="entry name" value="Transcrpt_antiterm_NusG"/>
</dbReference>
<evidence type="ECO:0000256" key="2">
    <source>
        <dbReference type="ARBA" id="ARBA00022814"/>
    </source>
</evidence>
<evidence type="ECO:0000259" key="8">
    <source>
        <dbReference type="SMART" id="SM00738"/>
    </source>
</evidence>
<organism evidence="10 11">
    <name type="scientific">Solilutibacter tolerans</name>
    <dbReference type="NCBI Taxonomy" id="1604334"/>
    <lineage>
        <taxon>Bacteria</taxon>
        <taxon>Pseudomonadati</taxon>
        <taxon>Pseudomonadota</taxon>
        <taxon>Gammaproteobacteria</taxon>
        <taxon>Lysobacterales</taxon>
        <taxon>Lysobacteraceae</taxon>
        <taxon>Solilutibacter</taxon>
    </lineage>
</organism>
<evidence type="ECO:0000256" key="6">
    <source>
        <dbReference type="NCBIfam" id="TIGR00922"/>
    </source>
</evidence>
<comment type="similarity">
    <text evidence="5 7">Belongs to the NusG family.</text>
</comment>
<dbReference type="InterPro" id="IPR043425">
    <property type="entry name" value="NusG-like"/>
</dbReference>
<dbReference type="PANTHER" id="PTHR30265:SF2">
    <property type="entry name" value="TRANSCRIPTION TERMINATION_ANTITERMINATION PROTEIN NUSG"/>
    <property type="match status" value="1"/>
</dbReference>
<dbReference type="SUPFAM" id="SSF82679">
    <property type="entry name" value="N-utilization substance G protein NusG, N-terminal domain"/>
    <property type="match status" value="1"/>
</dbReference>
<dbReference type="Gene3D" id="3.30.70.940">
    <property type="entry name" value="NusG, N-terminal domain"/>
    <property type="match status" value="1"/>
</dbReference>
<evidence type="ECO:0000313" key="10">
    <source>
        <dbReference type="EMBL" id="SIR13155.1"/>
    </source>
</evidence>
<proteinExistence type="inferred from homology"/>
<evidence type="ECO:0000313" key="11">
    <source>
        <dbReference type="Proteomes" id="UP000241788"/>
    </source>
</evidence>
<keyword evidence="4 5" id="KW-0804">Transcription</keyword>
<dbReference type="Gene3D" id="2.30.30.30">
    <property type="match status" value="1"/>
</dbReference>
<dbReference type="InterPro" id="IPR014722">
    <property type="entry name" value="Rib_uL2_dom2"/>
</dbReference>
<dbReference type="GO" id="GO:0032784">
    <property type="term" value="P:regulation of DNA-templated transcription elongation"/>
    <property type="evidence" value="ECO:0007669"/>
    <property type="project" value="InterPro"/>
</dbReference>
<dbReference type="InterPro" id="IPR015869">
    <property type="entry name" value="Transcrpt_antiterm_NusG_bac_CS"/>
</dbReference>
<dbReference type="PRINTS" id="PR00338">
    <property type="entry name" value="NUSGTNSCPFCT"/>
</dbReference>
<dbReference type="STRING" id="1604334.SAMN05421546_2462"/>
<dbReference type="HAMAP" id="MF_00948">
    <property type="entry name" value="NusG"/>
    <property type="match status" value="1"/>
</dbReference>
<dbReference type="SMART" id="SM00739">
    <property type="entry name" value="KOW"/>
    <property type="match status" value="1"/>
</dbReference>
<sequence length="194" mass="22223">MTMEATEIDNKRWYVVHAYSGFEKSVAQALRDRIARMEMQDRFGEVIVPTEEVVEMRAGQKRRSERKFFPGYVLVQIVTHDEAGIPRIDNESWHLIKETPRVMGFIGGTADKPLPITDREADTILQRVQDGVEKPRPKVLFEPGEMVRVTDGPFNDFNGVVEEVNYEKSRVRVAVLIFGRSTPVELEFGQVEKA</sequence>
<evidence type="ECO:0000256" key="7">
    <source>
        <dbReference type="RuleBase" id="RU000538"/>
    </source>
</evidence>
<evidence type="ECO:0000256" key="3">
    <source>
        <dbReference type="ARBA" id="ARBA00023015"/>
    </source>
</evidence>
<dbReference type="CDD" id="cd06091">
    <property type="entry name" value="KOW_NusG"/>
    <property type="match status" value="1"/>
</dbReference>
<dbReference type="FunFam" id="3.30.70.940:FF:000001">
    <property type="entry name" value="Transcription termination/antitermination protein NusG"/>
    <property type="match status" value="1"/>
</dbReference>
<dbReference type="FunFam" id="2.30.30.30:FF:000002">
    <property type="entry name" value="Transcription termination/antitermination factor NusG"/>
    <property type="match status" value="1"/>
</dbReference>
<evidence type="ECO:0000259" key="9">
    <source>
        <dbReference type="SMART" id="SM00739"/>
    </source>
</evidence>
<dbReference type="EMBL" id="FTLW01000007">
    <property type="protein sequence ID" value="SIR13155.1"/>
    <property type="molecule type" value="Genomic_DNA"/>
</dbReference>
<keyword evidence="11" id="KW-1185">Reference proteome</keyword>
<protein>
    <recommendedName>
        <fullName evidence="5 6">Transcription termination/antitermination protein NusG</fullName>
    </recommendedName>
</protein>
<gene>
    <name evidence="5" type="primary">nusG</name>
    <name evidence="10" type="ORF">SAMN05421546_2462</name>
</gene>
<dbReference type="GO" id="GO:0006353">
    <property type="term" value="P:DNA-templated transcription termination"/>
    <property type="evidence" value="ECO:0007669"/>
    <property type="project" value="UniProtKB-UniRule"/>
</dbReference>
<dbReference type="GO" id="GO:0006354">
    <property type="term" value="P:DNA-templated transcription elongation"/>
    <property type="evidence" value="ECO:0007669"/>
    <property type="project" value="UniProtKB-UniRule"/>
</dbReference>
<dbReference type="InterPro" id="IPR006645">
    <property type="entry name" value="NGN-like_dom"/>
</dbReference>
<reference evidence="11" key="1">
    <citation type="submission" date="2017-01" db="EMBL/GenBank/DDBJ databases">
        <authorList>
            <person name="Varghese N."/>
            <person name="Submissions S."/>
        </authorList>
    </citation>
    <scope>NUCLEOTIDE SEQUENCE [LARGE SCALE GENOMIC DNA]</scope>
    <source>
        <strain evidence="11">UM1</strain>
    </source>
</reference>
<dbReference type="SMART" id="SM00738">
    <property type="entry name" value="NGN"/>
    <property type="match status" value="1"/>
</dbReference>
<dbReference type="GO" id="GO:0031564">
    <property type="term" value="P:transcription antitermination"/>
    <property type="evidence" value="ECO:0007669"/>
    <property type="project" value="UniProtKB-UniRule"/>
</dbReference>
<dbReference type="PROSITE" id="PS01014">
    <property type="entry name" value="NUSG"/>
    <property type="match status" value="1"/>
</dbReference>